<evidence type="ECO:0000256" key="3">
    <source>
        <dbReference type="ARBA" id="ARBA00022801"/>
    </source>
</evidence>
<feature type="compositionally biased region" description="Pro residues" evidence="5">
    <location>
        <begin position="105"/>
        <end position="116"/>
    </location>
</feature>
<evidence type="ECO:0000313" key="9">
    <source>
        <dbReference type="Proteomes" id="UP000319865"/>
    </source>
</evidence>
<dbReference type="PRINTS" id="PR00138">
    <property type="entry name" value="MATRIXIN"/>
</dbReference>
<keyword evidence="1" id="KW-0645">Protease</keyword>
<dbReference type="SUPFAM" id="SSF55486">
    <property type="entry name" value="Metalloproteases ('zincins'), catalytic domain"/>
    <property type="match status" value="1"/>
</dbReference>
<organism evidence="8 9">
    <name type="scientific">Blastococcus colisei</name>
    <dbReference type="NCBI Taxonomy" id="1564162"/>
    <lineage>
        <taxon>Bacteria</taxon>
        <taxon>Bacillati</taxon>
        <taxon>Actinomycetota</taxon>
        <taxon>Actinomycetes</taxon>
        <taxon>Geodermatophilales</taxon>
        <taxon>Geodermatophilaceae</taxon>
        <taxon>Blastococcus</taxon>
    </lineage>
</organism>
<feature type="compositionally biased region" description="Pro residues" evidence="5">
    <location>
        <begin position="42"/>
        <end position="51"/>
    </location>
</feature>
<protein>
    <submittedName>
        <fullName evidence="8">Matrixin</fullName>
    </submittedName>
</protein>
<dbReference type="InterPro" id="IPR024079">
    <property type="entry name" value="MetalloPept_cat_dom_sf"/>
</dbReference>
<dbReference type="GO" id="GO:0008270">
    <property type="term" value="F:zinc ion binding"/>
    <property type="evidence" value="ECO:0007669"/>
    <property type="project" value="InterPro"/>
</dbReference>
<keyword evidence="6" id="KW-1133">Transmembrane helix</keyword>
<keyword evidence="4" id="KW-0862">Zinc</keyword>
<keyword evidence="2" id="KW-0479">Metal-binding</keyword>
<dbReference type="InterPro" id="IPR021190">
    <property type="entry name" value="Pept_M10A"/>
</dbReference>
<dbReference type="GO" id="GO:0031012">
    <property type="term" value="C:extracellular matrix"/>
    <property type="evidence" value="ECO:0007669"/>
    <property type="project" value="InterPro"/>
</dbReference>
<dbReference type="RefSeq" id="WP_246063175.1">
    <property type="nucleotide sequence ID" value="NZ_VFQE01000001.1"/>
</dbReference>
<keyword evidence="9" id="KW-1185">Reference proteome</keyword>
<evidence type="ECO:0000256" key="2">
    <source>
        <dbReference type="ARBA" id="ARBA00022723"/>
    </source>
</evidence>
<dbReference type="InterPro" id="IPR001818">
    <property type="entry name" value="Pept_M10_metallopeptidase"/>
</dbReference>
<feature type="region of interest" description="Disordered" evidence="5">
    <location>
        <begin position="96"/>
        <end position="142"/>
    </location>
</feature>
<name>A0A543P9I0_9ACTN</name>
<keyword evidence="3" id="KW-0378">Hydrolase</keyword>
<dbReference type="Proteomes" id="UP000319865">
    <property type="component" value="Unassembled WGS sequence"/>
</dbReference>
<dbReference type="GO" id="GO:0004222">
    <property type="term" value="F:metalloendopeptidase activity"/>
    <property type="evidence" value="ECO:0007669"/>
    <property type="project" value="InterPro"/>
</dbReference>
<keyword evidence="6" id="KW-0812">Transmembrane</keyword>
<feature type="transmembrane region" description="Helical" evidence="6">
    <location>
        <begin position="62"/>
        <end position="85"/>
    </location>
</feature>
<dbReference type="EMBL" id="VFQE01000001">
    <property type="protein sequence ID" value="TQN40736.1"/>
    <property type="molecule type" value="Genomic_DNA"/>
</dbReference>
<dbReference type="GO" id="GO:0006508">
    <property type="term" value="P:proteolysis"/>
    <property type="evidence" value="ECO:0007669"/>
    <property type="project" value="UniProtKB-KW"/>
</dbReference>
<evidence type="ECO:0000256" key="1">
    <source>
        <dbReference type="ARBA" id="ARBA00022670"/>
    </source>
</evidence>
<feature type="domain" description="Peptidase M10 metallopeptidase" evidence="7">
    <location>
        <begin position="223"/>
        <end position="312"/>
    </location>
</feature>
<reference evidence="8 9" key="1">
    <citation type="submission" date="2019-06" db="EMBL/GenBank/DDBJ databases">
        <title>Sequencing the genomes of 1000 actinobacteria strains.</title>
        <authorList>
            <person name="Klenk H.-P."/>
        </authorList>
    </citation>
    <scope>NUCLEOTIDE SEQUENCE [LARGE SCALE GENOMIC DNA]</scope>
    <source>
        <strain evidence="8 9">DSM 46837</strain>
    </source>
</reference>
<evidence type="ECO:0000256" key="5">
    <source>
        <dbReference type="SAM" id="MobiDB-lite"/>
    </source>
</evidence>
<evidence type="ECO:0000256" key="4">
    <source>
        <dbReference type="ARBA" id="ARBA00022833"/>
    </source>
</evidence>
<evidence type="ECO:0000256" key="6">
    <source>
        <dbReference type="SAM" id="Phobius"/>
    </source>
</evidence>
<evidence type="ECO:0000313" key="8">
    <source>
        <dbReference type="EMBL" id="TQN40736.1"/>
    </source>
</evidence>
<sequence length="338" mass="35519">MDPFDPAERDPVSGDGPSPPSGRVPQWVLDEAAGLRVEPMPWRSPGPPPPPPRRRGRRTLRALLVVPLVVLLSLTAAVLVGPSTWPWSPVDPDVPAAGSTAVPTATPPTPTSPPDRPTAGREAARTPLGTPPPAPPEGGAHGFIAVQPDGVTPVAYDPCRPVHYAIRPDNAPPGGEEAVHAAFARLAEVTGLRFVHDGSSAEPSTLDRRIFQPETYGDRWAPVLVAWETEEQNPALVGDTVGQAGSVAVSLGDGPQVFVTGTVSLDADRMPEILAFRGGAQTARAIILHELGHLVGLGHVEDDQQLMYPEARREVPDFAPGDLTGLAVLGRGPCVPEL</sequence>
<keyword evidence="6" id="KW-0472">Membrane</keyword>
<dbReference type="AlphaFoldDB" id="A0A543P9I0"/>
<comment type="caution">
    <text evidence="8">The sequence shown here is derived from an EMBL/GenBank/DDBJ whole genome shotgun (WGS) entry which is preliminary data.</text>
</comment>
<evidence type="ECO:0000259" key="7">
    <source>
        <dbReference type="Pfam" id="PF00413"/>
    </source>
</evidence>
<dbReference type="Gene3D" id="3.40.390.10">
    <property type="entry name" value="Collagenase (Catalytic Domain)"/>
    <property type="match status" value="1"/>
</dbReference>
<proteinExistence type="predicted"/>
<accession>A0A543P9I0</accession>
<feature type="compositionally biased region" description="Basic and acidic residues" evidence="5">
    <location>
        <begin position="1"/>
        <end position="12"/>
    </location>
</feature>
<feature type="region of interest" description="Disordered" evidence="5">
    <location>
        <begin position="1"/>
        <end position="56"/>
    </location>
</feature>
<gene>
    <name evidence="8" type="ORF">FHU33_0085</name>
</gene>
<dbReference type="Pfam" id="PF00413">
    <property type="entry name" value="Peptidase_M10"/>
    <property type="match status" value="1"/>
</dbReference>